<evidence type="ECO:0000256" key="6">
    <source>
        <dbReference type="SAM" id="Phobius"/>
    </source>
</evidence>
<feature type="transmembrane region" description="Helical" evidence="6">
    <location>
        <begin position="155"/>
        <end position="183"/>
    </location>
</feature>
<evidence type="ECO:0000259" key="7">
    <source>
        <dbReference type="Pfam" id="PF02683"/>
    </source>
</evidence>
<dbReference type="GO" id="GO:0017004">
    <property type="term" value="P:cytochrome complex assembly"/>
    <property type="evidence" value="ECO:0007669"/>
    <property type="project" value="InterPro"/>
</dbReference>
<evidence type="ECO:0000256" key="4">
    <source>
        <dbReference type="ARBA" id="ARBA00022989"/>
    </source>
</evidence>
<comment type="subcellular location">
    <subcellularLocation>
        <location evidence="1">Membrane</location>
        <topology evidence="1">Multi-pass membrane protein</topology>
    </subcellularLocation>
</comment>
<sequence length="366" mass="40280">KLEWKTVSPEIIFVILAAVYFISRYSYIPIPHIDFSFFLPSKLKEQDSIKLGVTLPACTIPLFIVVIGISLTVHTFTFALIAAVVYSVMFTLPTIVTVFKGASVKTRKIFGTTARITPFITSGLFLVTALILFISKHDLSNANLKAVLSEPSISGIVIGFVVGLIFSFNPVSFSAIPVMLAYVTKAREKKQAMKMGAAFVFGMIFIQVLLGVAAALGGEWVQNIMGRFWGVILGPILIILGLLWPGWLKIQVPWFGMKGKKVVSYWGAFLLGIPFSIAICPFCSPALVVMLTASAAMGSVTFGFFLLLAFSLGRGIPIMIGAYSMGWLESLRNFTKYQRLFEIFASIVLIFSGLYLLNEYFFIVGY</sequence>
<dbReference type="InterPro" id="IPR051790">
    <property type="entry name" value="Cytochrome_c-biogenesis_DsbD"/>
</dbReference>
<feature type="transmembrane region" description="Helical" evidence="6">
    <location>
        <begin position="269"/>
        <end position="296"/>
    </location>
</feature>
<name>A0A3B1C0W9_9ZZZZ</name>
<accession>A0A3B1C0W9</accession>
<dbReference type="GO" id="GO:0016020">
    <property type="term" value="C:membrane"/>
    <property type="evidence" value="ECO:0007669"/>
    <property type="project" value="UniProtKB-SubCell"/>
</dbReference>
<evidence type="ECO:0000256" key="3">
    <source>
        <dbReference type="ARBA" id="ARBA00022692"/>
    </source>
</evidence>
<proteinExistence type="inferred from homology"/>
<dbReference type="EMBL" id="UOGD01000259">
    <property type="protein sequence ID" value="VAX23839.1"/>
    <property type="molecule type" value="Genomic_DNA"/>
</dbReference>
<feature type="transmembrane region" description="Helical" evidence="6">
    <location>
        <begin position="340"/>
        <end position="357"/>
    </location>
</feature>
<dbReference type="PANTHER" id="PTHR31272:SF9">
    <property type="entry name" value="BLL1027 PROTEIN"/>
    <property type="match status" value="1"/>
</dbReference>
<gene>
    <name evidence="8" type="ORF">MNBD_IGNAVI01-918</name>
</gene>
<protein>
    <recommendedName>
        <fullName evidence="7">Cytochrome C biogenesis protein transmembrane domain-containing protein</fullName>
    </recommendedName>
</protein>
<feature type="transmembrane region" description="Helical" evidence="6">
    <location>
        <begin position="302"/>
        <end position="328"/>
    </location>
</feature>
<feature type="transmembrane region" description="Helical" evidence="6">
    <location>
        <begin position="116"/>
        <end position="135"/>
    </location>
</feature>
<evidence type="ECO:0000313" key="8">
    <source>
        <dbReference type="EMBL" id="VAX23839.1"/>
    </source>
</evidence>
<dbReference type="PANTHER" id="PTHR31272">
    <property type="entry name" value="CYTOCHROME C-TYPE BIOGENESIS PROTEIN HI_1454-RELATED"/>
    <property type="match status" value="1"/>
</dbReference>
<dbReference type="InterPro" id="IPR003834">
    <property type="entry name" value="Cyt_c_assmbl_TM_dom"/>
</dbReference>
<feature type="transmembrane region" description="Helical" evidence="6">
    <location>
        <begin position="12"/>
        <end position="30"/>
    </location>
</feature>
<feature type="transmembrane region" description="Helical" evidence="6">
    <location>
        <begin position="228"/>
        <end position="248"/>
    </location>
</feature>
<feature type="transmembrane region" description="Helical" evidence="6">
    <location>
        <begin position="76"/>
        <end position="96"/>
    </location>
</feature>
<keyword evidence="4 6" id="KW-1133">Transmembrane helix</keyword>
<comment type="similarity">
    <text evidence="2">Belongs to the DsbD family.</text>
</comment>
<keyword evidence="3 6" id="KW-0812">Transmembrane</keyword>
<feature type="transmembrane region" description="Helical" evidence="6">
    <location>
        <begin position="195"/>
        <end position="216"/>
    </location>
</feature>
<dbReference type="AlphaFoldDB" id="A0A3B1C0W9"/>
<feature type="domain" description="Cytochrome C biogenesis protein transmembrane" evidence="7">
    <location>
        <begin position="157"/>
        <end position="335"/>
    </location>
</feature>
<reference evidence="8" key="1">
    <citation type="submission" date="2018-06" db="EMBL/GenBank/DDBJ databases">
        <authorList>
            <person name="Zhirakovskaya E."/>
        </authorList>
    </citation>
    <scope>NUCLEOTIDE SEQUENCE</scope>
</reference>
<feature type="non-terminal residue" evidence="8">
    <location>
        <position position="1"/>
    </location>
</feature>
<evidence type="ECO:0000256" key="2">
    <source>
        <dbReference type="ARBA" id="ARBA00006143"/>
    </source>
</evidence>
<evidence type="ECO:0000256" key="5">
    <source>
        <dbReference type="ARBA" id="ARBA00023136"/>
    </source>
</evidence>
<organism evidence="8">
    <name type="scientific">hydrothermal vent metagenome</name>
    <dbReference type="NCBI Taxonomy" id="652676"/>
    <lineage>
        <taxon>unclassified sequences</taxon>
        <taxon>metagenomes</taxon>
        <taxon>ecological metagenomes</taxon>
    </lineage>
</organism>
<dbReference type="Pfam" id="PF02683">
    <property type="entry name" value="DsbD_TM"/>
    <property type="match status" value="1"/>
</dbReference>
<keyword evidence="5 6" id="KW-0472">Membrane</keyword>
<evidence type="ECO:0000256" key="1">
    <source>
        <dbReference type="ARBA" id="ARBA00004141"/>
    </source>
</evidence>
<feature type="transmembrane region" description="Helical" evidence="6">
    <location>
        <begin position="51"/>
        <end position="70"/>
    </location>
</feature>